<feature type="signal peptide" evidence="7">
    <location>
        <begin position="1"/>
        <end position="22"/>
    </location>
</feature>
<dbReference type="Pfam" id="PF00226">
    <property type="entry name" value="DnaJ"/>
    <property type="match status" value="1"/>
</dbReference>
<dbReference type="CDD" id="cd06257">
    <property type="entry name" value="DnaJ"/>
    <property type="match status" value="1"/>
</dbReference>
<dbReference type="PANTHER" id="PTHR44176">
    <property type="entry name" value="DNAJ HOMOLOG SUBFAMILY C MEMBER 25"/>
    <property type="match status" value="1"/>
</dbReference>
<dbReference type="GO" id="GO:0005789">
    <property type="term" value="C:endoplasmic reticulum membrane"/>
    <property type="evidence" value="ECO:0007669"/>
    <property type="project" value="TreeGrafter"/>
</dbReference>
<dbReference type="EMBL" id="JADBJN010000002">
    <property type="protein sequence ID" value="KAG5679003.1"/>
    <property type="molecule type" value="Genomic_DNA"/>
</dbReference>
<dbReference type="OrthoDB" id="270167at2759"/>
<proteinExistence type="inferred from homology"/>
<evidence type="ECO:0000256" key="1">
    <source>
        <dbReference type="ARBA" id="ARBA00004141"/>
    </source>
</evidence>
<comment type="caution">
    <text evidence="9">The sequence shown here is derived from an EMBL/GenBank/DDBJ whole genome shotgun (WGS) entry which is preliminary data.</text>
</comment>
<evidence type="ECO:0000313" key="9">
    <source>
        <dbReference type="EMBL" id="KAG5679003.1"/>
    </source>
</evidence>
<keyword evidence="4" id="KW-0472">Membrane</keyword>
<dbReference type="Proteomes" id="UP001107558">
    <property type="component" value="Chromosome 2"/>
</dbReference>
<keyword evidence="3" id="KW-1133">Transmembrane helix</keyword>
<dbReference type="PANTHER" id="PTHR44176:SF1">
    <property type="entry name" value="DNAJ HOMOLOG SUBFAMILY C MEMBER 25"/>
    <property type="match status" value="1"/>
</dbReference>
<dbReference type="InterPro" id="IPR036869">
    <property type="entry name" value="J_dom_sf"/>
</dbReference>
<gene>
    <name evidence="9" type="ORF">PVAND_008612</name>
</gene>
<comment type="subcellular location">
    <subcellularLocation>
        <location evidence="1">Membrane</location>
        <topology evidence="1">Multi-pass membrane protein</topology>
    </subcellularLocation>
</comment>
<feature type="domain" description="J" evidence="8">
    <location>
        <begin position="34"/>
        <end position="96"/>
    </location>
</feature>
<evidence type="ECO:0000256" key="6">
    <source>
        <dbReference type="ARBA" id="ARBA00024193"/>
    </source>
</evidence>
<evidence type="ECO:0000313" key="10">
    <source>
        <dbReference type="Proteomes" id="UP001107558"/>
    </source>
</evidence>
<dbReference type="InterPro" id="IPR001623">
    <property type="entry name" value="DnaJ_domain"/>
</dbReference>
<reference evidence="9" key="1">
    <citation type="submission" date="2021-03" db="EMBL/GenBank/DDBJ databases">
        <title>Chromosome level genome of the anhydrobiotic midge Polypedilum vanderplanki.</title>
        <authorList>
            <person name="Yoshida Y."/>
            <person name="Kikawada T."/>
            <person name="Gusev O."/>
        </authorList>
    </citation>
    <scope>NUCLEOTIDE SEQUENCE</scope>
    <source>
        <strain evidence="9">NIAS01</strain>
        <tissue evidence="9">Whole body or cell culture</tissue>
    </source>
</reference>
<evidence type="ECO:0000256" key="3">
    <source>
        <dbReference type="ARBA" id="ARBA00022989"/>
    </source>
</evidence>
<organism evidence="9 10">
    <name type="scientific">Polypedilum vanderplanki</name>
    <name type="common">Sleeping chironomid midge</name>
    <dbReference type="NCBI Taxonomy" id="319348"/>
    <lineage>
        <taxon>Eukaryota</taxon>
        <taxon>Metazoa</taxon>
        <taxon>Ecdysozoa</taxon>
        <taxon>Arthropoda</taxon>
        <taxon>Hexapoda</taxon>
        <taxon>Insecta</taxon>
        <taxon>Pterygota</taxon>
        <taxon>Neoptera</taxon>
        <taxon>Endopterygota</taxon>
        <taxon>Diptera</taxon>
        <taxon>Nematocera</taxon>
        <taxon>Chironomoidea</taxon>
        <taxon>Chironomidae</taxon>
        <taxon>Chironominae</taxon>
        <taxon>Polypedilum</taxon>
        <taxon>Polypedilum</taxon>
    </lineage>
</organism>
<dbReference type="PROSITE" id="PS00636">
    <property type="entry name" value="DNAJ_1"/>
    <property type="match status" value="1"/>
</dbReference>
<dbReference type="PRINTS" id="PR00625">
    <property type="entry name" value="JDOMAIN"/>
</dbReference>
<evidence type="ECO:0000256" key="5">
    <source>
        <dbReference type="ARBA" id="ARBA00023186"/>
    </source>
</evidence>
<dbReference type="AlphaFoldDB" id="A0A9J6CB85"/>
<keyword evidence="7" id="KW-0732">Signal</keyword>
<name>A0A9J6CB85_POLVA</name>
<dbReference type="SUPFAM" id="SSF46565">
    <property type="entry name" value="Chaperone J-domain"/>
    <property type="match status" value="1"/>
</dbReference>
<keyword evidence="10" id="KW-1185">Reference proteome</keyword>
<keyword evidence="5" id="KW-0143">Chaperone</keyword>
<dbReference type="Gene3D" id="1.10.287.110">
    <property type="entry name" value="DnaJ domain"/>
    <property type="match status" value="1"/>
</dbReference>
<protein>
    <recommendedName>
        <fullName evidence="8">J domain-containing protein</fullName>
    </recommendedName>
</protein>
<dbReference type="InterPro" id="IPR044632">
    <property type="entry name" value="DNAJC25-like"/>
</dbReference>
<comment type="similarity">
    <text evidence="6">Belongs to the DNAJC25 family.</text>
</comment>
<evidence type="ECO:0000256" key="2">
    <source>
        <dbReference type="ARBA" id="ARBA00022692"/>
    </source>
</evidence>
<evidence type="ECO:0000259" key="8">
    <source>
        <dbReference type="PROSITE" id="PS50076"/>
    </source>
</evidence>
<dbReference type="InterPro" id="IPR018253">
    <property type="entry name" value="DnaJ_domain_CS"/>
</dbReference>
<feature type="chain" id="PRO_5039896334" description="J domain-containing protein" evidence="7">
    <location>
        <begin position="23"/>
        <end position="330"/>
    </location>
</feature>
<accession>A0A9J6CB85</accession>
<sequence length="330" mass="39584">MWHKILISISIALYLSSSSVSAHLLSGIYCGEENCYDVLNVTRDSTKNEISKNYRALARKYHPDQKTGDEELFKKVANAYEILKDEEARKDYDFMLDNPQAYYQNYYRYYRRKGPKVDIRLVLFSTISVISFIQYFVKKARYKEAVDYFVTVQKYRNKALEIISADKALQDALKEGKKNKLSKTELKELQEKQIRQVIEENMDIKGAYEKPNIMDILWIQIIIFPYTLVKYIIWNVKWIVNFNILGKEYGDEEKLYLLRRNLGIGKHQFNAIEEETIADYLYKELWKKDNFKVWKKEQEEEMKAKMAENNRYKSYRRYMKNNKSRITFED</sequence>
<dbReference type="SMART" id="SM00271">
    <property type="entry name" value="DnaJ"/>
    <property type="match status" value="1"/>
</dbReference>
<evidence type="ECO:0000256" key="7">
    <source>
        <dbReference type="SAM" id="SignalP"/>
    </source>
</evidence>
<dbReference type="GO" id="GO:0006457">
    <property type="term" value="P:protein folding"/>
    <property type="evidence" value="ECO:0007669"/>
    <property type="project" value="InterPro"/>
</dbReference>
<keyword evidence="2" id="KW-0812">Transmembrane</keyword>
<evidence type="ECO:0000256" key="4">
    <source>
        <dbReference type="ARBA" id="ARBA00023136"/>
    </source>
</evidence>
<dbReference type="PROSITE" id="PS50076">
    <property type="entry name" value="DNAJ_2"/>
    <property type="match status" value="1"/>
</dbReference>